<evidence type="ECO:0000313" key="3">
    <source>
        <dbReference type="EMBL" id="VFK60644.1"/>
    </source>
</evidence>
<name>A0A451AVM2_9GAMM</name>
<organism evidence="4">
    <name type="scientific">Candidatus Kentrum sp. TUN</name>
    <dbReference type="NCBI Taxonomy" id="2126343"/>
    <lineage>
        <taxon>Bacteria</taxon>
        <taxon>Pseudomonadati</taxon>
        <taxon>Pseudomonadota</taxon>
        <taxon>Gammaproteobacteria</taxon>
        <taxon>Candidatus Kentrum</taxon>
    </lineage>
</organism>
<reference evidence="4" key="1">
    <citation type="submission" date="2019-02" db="EMBL/GenBank/DDBJ databases">
        <authorList>
            <person name="Gruber-Vodicka R. H."/>
            <person name="Seah K. B. B."/>
        </authorList>
    </citation>
    <scope>NUCLEOTIDE SEQUENCE</scope>
    <source>
        <strain evidence="2">BECK_BY1</strain>
        <strain evidence="4">BECK_BY2</strain>
        <strain evidence="3">BECK_BY3</strain>
    </source>
</reference>
<dbReference type="EMBL" id="CAADFX010000045">
    <property type="protein sequence ID" value="VFK56360.1"/>
    <property type="molecule type" value="Genomic_DNA"/>
</dbReference>
<gene>
    <name evidence="2" type="ORF">BECKTUN1418D_GA0071000_10452</name>
    <name evidence="4" type="ORF">BECKTUN1418E_GA0071001_12224</name>
    <name evidence="3" type="ORF">BECKTUN1418F_GA0071002_12242</name>
</gene>
<proteinExistence type="predicted"/>
<accession>A0A451AVM2</accession>
<evidence type="ECO:0000313" key="2">
    <source>
        <dbReference type="EMBL" id="VFK56360.1"/>
    </source>
</evidence>
<dbReference type="AlphaFoldDB" id="A0A451AVM2"/>
<evidence type="ECO:0000313" key="4">
    <source>
        <dbReference type="EMBL" id="VFK69947.1"/>
    </source>
</evidence>
<protein>
    <submittedName>
        <fullName evidence="4">Uncharacterized protein</fullName>
    </submittedName>
</protein>
<dbReference type="EMBL" id="CAADFV010000222">
    <property type="protein sequence ID" value="VFK69947.1"/>
    <property type="molecule type" value="Genomic_DNA"/>
</dbReference>
<dbReference type="EMBL" id="CAADFY010000224">
    <property type="protein sequence ID" value="VFK60644.1"/>
    <property type="molecule type" value="Genomic_DNA"/>
</dbReference>
<evidence type="ECO:0000256" key="1">
    <source>
        <dbReference type="SAM" id="MobiDB-lite"/>
    </source>
</evidence>
<feature type="region of interest" description="Disordered" evidence="1">
    <location>
        <begin position="49"/>
        <end position="69"/>
    </location>
</feature>
<sequence length="69" mass="7535">MGFYWSSPGAGQGYSCDSPYYRAHDVKPGYNFHALANVEVEGRRECAESAEDLEFGRAGPGSDVQTTEL</sequence>